<dbReference type="STRING" id="1005945.SAMN05216561_107176"/>
<keyword evidence="2" id="KW-1185">Reference proteome</keyword>
<dbReference type="SUPFAM" id="SSF54637">
    <property type="entry name" value="Thioesterase/thiol ester dehydrase-isomerase"/>
    <property type="match status" value="1"/>
</dbReference>
<evidence type="ECO:0008006" key="3">
    <source>
        <dbReference type="Google" id="ProtNLM"/>
    </source>
</evidence>
<dbReference type="InterPro" id="IPR027961">
    <property type="entry name" value="DUF4442"/>
</dbReference>
<dbReference type="AlphaFoldDB" id="A0A1I3HGQ4"/>
<dbReference type="Proteomes" id="UP000198649">
    <property type="component" value="Unassembled WGS sequence"/>
</dbReference>
<proteinExistence type="predicted"/>
<dbReference type="Pfam" id="PF14539">
    <property type="entry name" value="DUF4442"/>
    <property type="match status" value="1"/>
</dbReference>
<dbReference type="CDD" id="cd03443">
    <property type="entry name" value="PaaI_thioesterase"/>
    <property type="match status" value="1"/>
</dbReference>
<gene>
    <name evidence="1" type="ORF">SAMN05216561_107176</name>
</gene>
<name>A0A1I3HGQ4_9ACTN</name>
<organism evidence="1 2">
    <name type="scientific">Nocardioides psychrotolerans</name>
    <dbReference type="NCBI Taxonomy" id="1005945"/>
    <lineage>
        <taxon>Bacteria</taxon>
        <taxon>Bacillati</taxon>
        <taxon>Actinomycetota</taxon>
        <taxon>Actinomycetes</taxon>
        <taxon>Propionibacteriales</taxon>
        <taxon>Nocardioidaceae</taxon>
        <taxon>Nocardioides</taxon>
    </lineage>
</organism>
<dbReference type="InterPro" id="IPR029069">
    <property type="entry name" value="HotDog_dom_sf"/>
</dbReference>
<dbReference type="EMBL" id="FOQG01000007">
    <property type="protein sequence ID" value="SFI34884.1"/>
    <property type="molecule type" value="Genomic_DNA"/>
</dbReference>
<evidence type="ECO:0000313" key="2">
    <source>
        <dbReference type="Proteomes" id="UP000198649"/>
    </source>
</evidence>
<sequence>MSASVLTGSKLLTGNVLAMSQVLTLWQKSTTLPVVGPLVGKRVFSFAFSQMAPYFATIRPRFVEIRPDYAELVIPKRRGVHNHLKTVHAIALCNGLEAAMGALAEATIPADKRWIPKGMDIAYTAKATSDITCTAETDPEQWTSGDPDLPVRVKGVRDDGTVVIEGVIKLWVTPRS</sequence>
<reference evidence="1 2" key="1">
    <citation type="submission" date="2016-10" db="EMBL/GenBank/DDBJ databases">
        <authorList>
            <person name="de Groot N.N."/>
        </authorList>
    </citation>
    <scope>NUCLEOTIDE SEQUENCE [LARGE SCALE GENOMIC DNA]</scope>
    <source>
        <strain evidence="1 2">CGMCC 1.11156</strain>
    </source>
</reference>
<evidence type="ECO:0000313" key="1">
    <source>
        <dbReference type="EMBL" id="SFI34884.1"/>
    </source>
</evidence>
<accession>A0A1I3HGQ4</accession>
<dbReference type="Gene3D" id="3.10.129.10">
    <property type="entry name" value="Hotdog Thioesterase"/>
    <property type="match status" value="1"/>
</dbReference>
<protein>
    <recommendedName>
        <fullName evidence="3">Acyl-coenzyme A thioesterase PaaI, contains HGG motif</fullName>
    </recommendedName>
</protein>